<feature type="region of interest" description="Disordered" evidence="1">
    <location>
        <begin position="1"/>
        <end position="67"/>
    </location>
</feature>
<accession>A0A8S9G6D3</accession>
<dbReference type="AlphaFoldDB" id="A0A8S9G6D3"/>
<evidence type="ECO:0000256" key="1">
    <source>
        <dbReference type="SAM" id="MobiDB-lite"/>
    </source>
</evidence>
<proteinExistence type="predicted"/>
<evidence type="ECO:0000313" key="3">
    <source>
        <dbReference type="Proteomes" id="UP000712281"/>
    </source>
</evidence>
<comment type="caution">
    <text evidence="2">The sequence shown here is derived from an EMBL/GenBank/DDBJ whole genome shotgun (WGS) entry which is preliminary data.</text>
</comment>
<sequence length="137" mass="14879">MTTNEAFSVRDDIQPDDDNLTSESNEVHASGSSSDRTYLSEGKDKTVPMDAKSEKKPDPIIVKPPNAVPFSDEWLAAIEAAGEEILTLKSGRVQHSPTDKTVPEPGPWSPVKKKNNQGVGPFDCTKYTNKGLPPTLD</sequence>
<feature type="region of interest" description="Disordered" evidence="1">
    <location>
        <begin position="89"/>
        <end position="137"/>
    </location>
</feature>
<dbReference type="InterPro" id="IPR045882">
    <property type="entry name" value="GPT1/2"/>
</dbReference>
<organism evidence="2 3">
    <name type="scientific">Brassica cretica</name>
    <name type="common">Mustard</name>
    <dbReference type="NCBI Taxonomy" id="69181"/>
    <lineage>
        <taxon>Eukaryota</taxon>
        <taxon>Viridiplantae</taxon>
        <taxon>Streptophyta</taxon>
        <taxon>Embryophyta</taxon>
        <taxon>Tracheophyta</taxon>
        <taxon>Spermatophyta</taxon>
        <taxon>Magnoliopsida</taxon>
        <taxon>eudicotyledons</taxon>
        <taxon>Gunneridae</taxon>
        <taxon>Pentapetalae</taxon>
        <taxon>rosids</taxon>
        <taxon>malvids</taxon>
        <taxon>Brassicales</taxon>
        <taxon>Brassicaceae</taxon>
        <taxon>Brassiceae</taxon>
        <taxon>Brassica</taxon>
    </lineage>
</organism>
<dbReference type="Proteomes" id="UP000712281">
    <property type="component" value="Unassembled WGS sequence"/>
</dbReference>
<dbReference type="PANTHER" id="PTHR33737">
    <property type="entry name" value="OS05G0121800 PROTEIN"/>
    <property type="match status" value="1"/>
</dbReference>
<dbReference type="GO" id="GO:0008017">
    <property type="term" value="F:microtubule binding"/>
    <property type="evidence" value="ECO:0007669"/>
    <property type="project" value="InterPro"/>
</dbReference>
<dbReference type="EMBL" id="QGKW02002228">
    <property type="protein sequence ID" value="KAF2539878.1"/>
    <property type="molecule type" value="Genomic_DNA"/>
</dbReference>
<gene>
    <name evidence="2" type="ORF">F2Q68_00022142</name>
</gene>
<protein>
    <submittedName>
        <fullName evidence="2">Uncharacterized protein</fullName>
    </submittedName>
</protein>
<reference evidence="2" key="1">
    <citation type="submission" date="2019-12" db="EMBL/GenBank/DDBJ databases">
        <title>Genome sequencing and annotation of Brassica cretica.</title>
        <authorList>
            <person name="Studholme D.J."/>
            <person name="Sarris P.F."/>
        </authorList>
    </citation>
    <scope>NUCLEOTIDE SEQUENCE</scope>
    <source>
        <strain evidence="2">PFS-001/15</strain>
        <tissue evidence="2">Leaf</tissue>
    </source>
</reference>
<name>A0A8S9G6D3_BRACR</name>
<feature type="compositionally biased region" description="Basic and acidic residues" evidence="1">
    <location>
        <begin position="41"/>
        <end position="58"/>
    </location>
</feature>
<dbReference type="PANTHER" id="PTHR33737:SF19">
    <property type="entry name" value="BNAA10G12980D PROTEIN"/>
    <property type="match status" value="1"/>
</dbReference>
<evidence type="ECO:0000313" key="2">
    <source>
        <dbReference type="EMBL" id="KAF2539878.1"/>
    </source>
</evidence>